<dbReference type="RefSeq" id="WP_219937054.1">
    <property type="nucleotide sequence ID" value="NZ_JAGFNY010000006.1"/>
</dbReference>
<keyword evidence="4" id="KW-1185">Reference proteome</keyword>
<reference evidence="3 4" key="1">
    <citation type="submission" date="2021-03" db="EMBL/GenBank/DDBJ databases">
        <title>Succinivibrio sp. nov. isolated from feces of cow.</title>
        <authorList>
            <person name="Choi J.-Y."/>
        </authorList>
    </citation>
    <scope>NUCLEOTIDE SEQUENCE [LARGE SCALE GENOMIC DNA]</scope>
    <source>
        <strain evidence="3 4">AGMB01872</strain>
    </source>
</reference>
<evidence type="ECO:0000259" key="1">
    <source>
        <dbReference type="Pfam" id="PF01548"/>
    </source>
</evidence>
<dbReference type="Pfam" id="PF02371">
    <property type="entry name" value="Transposase_20"/>
    <property type="match status" value="1"/>
</dbReference>
<organism evidence="3 4">
    <name type="scientific">Succinivibrio faecicola</name>
    <dbReference type="NCBI Taxonomy" id="2820300"/>
    <lineage>
        <taxon>Bacteria</taxon>
        <taxon>Pseudomonadati</taxon>
        <taxon>Pseudomonadota</taxon>
        <taxon>Gammaproteobacteria</taxon>
        <taxon>Aeromonadales</taxon>
        <taxon>Succinivibrionaceae</taxon>
        <taxon>Succinivibrio</taxon>
    </lineage>
</organism>
<gene>
    <name evidence="3" type="ORF">J5V48_03225</name>
</gene>
<dbReference type="PANTHER" id="PTHR33055">
    <property type="entry name" value="TRANSPOSASE FOR INSERTION SEQUENCE ELEMENT IS1111A"/>
    <property type="match status" value="1"/>
</dbReference>
<dbReference type="Proteomes" id="UP000731465">
    <property type="component" value="Unassembled WGS sequence"/>
</dbReference>
<dbReference type="InterPro" id="IPR047650">
    <property type="entry name" value="Transpos_IS110"/>
</dbReference>
<feature type="domain" description="Transposase IS110-like N-terminal" evidence="1">
    <location>
        <begin position="27"/>
        <end position="168"/>
    </location>
</feature>
<dbReference type="NCBIfam" id="NF033542">
    <property type="entry name" value="transpos_IS110"/>
    <property type="match status" value="1"/>
</dbReference>
<name>A0ABS7DGA2_9GAMM</name>
<evidence type="ECO:0000259" key="2">
    <source>
        <dbReference type="Pfam" id="PF02371"/>
    </source>
</evidence>
<proteinExistence type="predicted"/>
<sequence>MSAAKCQLNEAEKKLLKEKQARGVTVVGIDLASRVIQVCYLQKNGTLYNKPKTRDEFIKFLEEPPFTGKILAGIEACGSCNFWARKIKALGHDCKVMPAFQIKAFLSLDTKTDKVDALAILRAVMSVSIKEIGIRDEKNQVLMQLLTVREQLMKQKVQIQNARRAVLYELGEVCSLGENAIDKCAQNLLVSLEESKSEALSEFRACDEVAKANLNNVNTQLNTIEKHLTDFAKSDPVCQNLVTIPGIALFSAAVLRIVMGDPNDYPDSRHFAAFVGFAPKVTGSGGKISVGGTRKSGNHILKRVLYMCAISRYGQTKKYDPERTSKVATLIDNEDVSNKRIVCSIANRMARVAWTIAKHGEKFDGKKCRLLEL</sequence>
<evidence type="ECO:0000313" key="3">
    <source>
        <dbReference type="EMBL" id="MBW7569900.1"/>
    </source>
</evidence>
<dbReference type="Pfam" id="PF01548">
    <property type="entry name" value="DEDD_Tnp_IS110"/>
    <property type="match status" value="1"/>
</dbReference>
<protein>
    <submittedName>
        <fullName evidence="3">IS110 family transposase</fullName>
    </submittedName>
</protein>
<dbReference type="InterPro" id="IPR003346">
    <property type="entry name" value="Transposase_20"/>
</dbReference>
<accession>A0ABS7DGA2</accession>
<dbReference type="EMBL" id="JAGFNY010000006">
    <property type="protein sequence ID" value="MBW7569900.1"/>
    <property type="molecule type" value="Genomic_DNA"/>
</dbReference>
<feature type="domain" description="Transposase IS116/IS110/IS902 C-terminal" evidence="2">
    <location>
        <begin position="238"/>
        <end position="317"/>
    </location>
</feature>
<evidence type="ECO:0000313" key="4">
    <source>
        <dbReference type="Proteomes" id="UP000731465"/>
    </source>
</evidence>
<comment type="caution">
    <text evidence="3">The sequence shown here is derived from an EMBL/GenBank/DDBJ whole genome shotgun (WGS) entry which is preliminary data.</text>
</comment>
<dbReference type="PANTHER" id="PTHR33055:SF3">
    <property type="entry name" value="PUTATIVE TRANSPOSASE FOR IS117-RELATED"/>
    <property type="match status" value="1"/>
</dbReference>
<dbReference type="InterPro" id="IPR002525">
    <property type="entry name" value="Transp_IS110-like_N"/>
</dbReference>